<evidence type="ECO:0000313" key="7">
    <source>
        <dbReference type="EMBL" id="QNB47105.1"/>
    </source>
</evidence>
<dbReference type="Gene3D" id="1.25.40.10">
    <property type="entry name" value="Tetratricopeptide repeat domain"/>
    <property type="match status" value="1"/>
</dbReference>
<feature type="domain" description="O-antigen ligase-related" evidence="6">
    <location>
        <begin position="186"/>
        <end position="405"/>
    </location>
</feature>
<proteinExistence type="predicted"/>
<evidence type="ECO:0000256" key="5">
    <source>
        <dbReference type="SAM" id="Phobius"/>
    </source>
</evidence>
<feature type="transmembrane region" description="Helical" evidence="5">
    <location>
        <begin position="223"/>
        <end position="242"/>
    </location>
</feature>
<keyword evidence="8" id="KW-1185">Reference proteome</keyword>
<dbReference type="PANTHER" id="PTHR37422:SF23">
    <property type="entry name" value="TEICHURONIC ACID BIOSYNTHESIS PROTEIN TUAE"/>
    <property type="match status" value="1"/>
</dbReference>
<dbReference type="AlphaFoldDB" id="A0A7G6E4V1"/>
<keyword evidence="3 5" id="KW-1133">Transmembrane helix</keyword>
<dbReference type="RefSeq" id="WP_153802212.1">
    <property type="nucleotide sequence ID" value="NZ_CP045798.1"/>
</dbReference>
<protein>
    <recommendedName>
        <fullName evidence="6">O-antigen ligase-related domain-containing protein</fullName>
    </recommendedName>
</protein>
<dbReference type="Pfam" id="PF04932">
    <property type="entry name" value="Wzy_C"/>
    <property type="match status" value="1"/>
</dbReference>
<keyword evidence="4 5" id="KW-0472">Membrane</keyword>
<evidence type="ECO:0000256" key="1">
    <source>
        <dbReference type="ARBA" id="ARBA00004141"/>
    </source>
</evidence>
<feature type="transmembrane region" description="Helical" evidence="5">
    <location>
        <begin position="150"/>
        <end position="170"/>
    </location>
</feature>
<dbReference type="GO" id="GO:0016020">
    <property type="term" value="C:membrane"/>
    <property type="evidence" value="ECO:0007669"/>
    <property type="project" value="UniProtKB-SubCell"/>
</dbReference>
<feature type="transmembrane region" description="Helical" evidence="5">
    <location>
        <begin position="290"/>
        <end position="309"/>
    </location>
</feature>
<dbReference type="InterPro" id="IPR007016">
    <property type="entry name" value="O-antigen_ligase-rel_domated"/>
</dbReference>
<feature type="transmembrane region" description="Helical" evidence="5">
    <location>
        <begin position="451"/>
        <end position="467"/>
    </location>
</feature>
<dbReference type="KEGG" id="tfr:BR63_12780"/>
<accession>A0A7G6E4V1</accession>
<sequence length="761" mass="86356">MIFWGVGAGLVIAPLMKGLFYEEELVLAQMYLGFIWLLYGATRLGDRQAELKFQLMDYAVLAYLIVNILTIFTAVYLKEALLGIYRVFDYVLIYYLVLELTKEAKDRERFTLFVFMSTVAVSALGIGAAVEKVNFPEAFAHGRIMSSFQYPNALGIYAAAGALLGTGSLLTRDALGLKAILGLGIYLNIIALLGSLSRGTWLVLGLALFIYLLGIGRRSFWKSLYHIIVIIFFGFLGSKGFLKGVYAKDYSGALAWLALGAVLLMAALSFLHILPGIVEKKRFLRRHKKVLLWALTLELILCAFIYFSYTSQILPTPVSQILDTTVIQRFGTISGEDSSYQDRMDMNRIALRIVRDYPFLGAGAGGWNSLYHQYQDKRFYWSSEVHNHYFQIWAETGTLGLVTYLAVWALLLHKIIKYLLHRKETPRWPYTWAVILAFLVLLIHSGIDMELSMPAITMVFWSLGAMVNNEVNGSGRHRSKLLLIPKPGYFILSLLIGGLLIIPAAREYRAALLSKEGVEEKQMGYYPRAIDKFEQAYFLSPLSPNLAAALAELYAHRYKSLPKETYKEKVYYYANRAIEMAPYDIKTRWSLDRAYALLGDEEALLKERERLARLLPKDPYTLEVLAQSYFDRGMAFLEKGKPLDAKPYFTQCLAVTQKIEENYLASEKRYNMRPTAQVYLLSGQVSLLLAEKKTAAEALSKALNNKDTKSQAGSLLALAYQDWDPVNHTRFYNQYIKNNRENQLFYEKIQNLANLMNGGKA</sequence>
<feature type="transmembrane region" description="Helical" evidence="5">
    <location>
        <begin position="110"/>
        <end position="130"/>
    </location>
</feature>
<evidence type="ECO:0000256" key="4">
    <source>
        <dbReference type="ARBA" id="ARBA00023136"/>
    </source>
</evidence>
<reference evidence="7 8" key="1">
    <citation type="journal article" date="2019" name="Front. Microbiol.">
        <title>Thermoanaerosceptrum fracticalcis gen. nov. sp. nov., a Novel Fumarate-Fermenting Microorganism From a Deep Fractured Carbonate Aquifer of the US Great Basin.</title>
        <authorList>
            <person name="Hamilton-Brehm S.D."/>
            <person name="Stewart L.E."/>
            <person name="Zavarin M."/>
            <person name="Caldwell M."/>
            <person name="Lawson P.A."/>
            <person name="Onstott T.C."/>
            <person name="Grzymski J."/>
            <person name="Neveux I."/>
            <person name="Lollar B.S."/>
            <person name="Russell C.E."/>
            <person name="Moser D.P."/>
        </authorList>
    </citation>
    <scope>NUCLEOTIDE SEQUENCE [LARGE SCALE GENOMIC DNA]</scope>
    <source>
        <strain evidence="7 8">DRI-13</strain>
    </source>
</reference>
<feature type="transmembrane region" description="Helical" evidence="5">
    <location>
        <begin position="488"/>
        <end position="505"/>
    </location>
</feature>
<comment type="subcellular location">
    <subcellularLocation>
        <location evidence="1">Membrane</location>
        <topology evidence="1">Multi-pass membrane protein</topology>
    </subcellularLocation>
</comment>
<evidence type="ECO:0000313" key="8">
    <source>
        <dbReference type="Proteomes" id="UP000515847"/>
    </source>
</evidence>
<feature type="transmembrane region" description="Helical" evidence="5">
    <location>
        <begin position="392"/>
        <end position="416"/>
    </location>
</feature>
<feature type="transmembrane region" description="Helical" evidence="5">
    <location>
        <begin position="82"/>
        <end position="98"/>
    </location>
</feature>
<feature type="transmembrane region" description="Helical" evidence="5">
    <location>
        <begin position="56"/>
        <end position="76"/>
    </location>
</feature>
<dbReference type="InterPro" id="IPR051533">
    <property type="entry name" value="WaaL-like"/>
</dbReference>
<organism evidence="7 8">
    <name type="scientific">Thermanaerosceptrum fracticalcis</name>
    <dbReference type="NCBI Taxonomy" id="1712410"/>
    <lineage>
        <taxon>Bacteria</taxon>
        <taxon>Bacillati</taxon>
        <taxon>Bacillota</taxon>
        <taxon>Clostridia</taxon>
        <taxon>Eubacteriales</taxon>
        <taxon>Peptococcaceae</taxon>
        <taxon>Thermanaerosceptrum</taxon>
    </lineage>
</organism>
<feature type="transmembrane region" description="Helical" evidence="5">
    <location>
        <begin position="254"/>
        <end position="278"/>
    </location>
</feature>
<dbReference type="PANTHER" id="PTHR37422">
    <property type="entry name" value="TEICHURONIC ACID BIOSYNTHESIS PROTEIN TUAE"/>
    <property type="match status" value="1"/>
</dbReference>
<feature type="transmembrane region" description="Helical" evidence="5">
    <location>
        <begin position="428"/>
        <end position="445"/>
    </location>
</feature>
<dbReference type="OrthoDB" id="1808577at2"/>
<name>A0A7G6E4V1_THEFR</name>
<dbReference type="EMBL" id="CP045798">
    <property type="protein sequence ID" value="QNB47105.1"/>
    <property type="molecule type" value="Genomic_DNA"/>
</dbReference>
<evidence type="ECO:0000259" key="6">
    <source>
        <dbReference type="Pfam" id="PF04932"/>
    </source>
</evidence>
<dbReference type="InterPro" id="IPR019734">
    <property type="entry name" value="TPR_rpt"/>
</dbReference>
<feature type="transmembrane region" description="Helical" evidence="5">
    <location>
        <begin position="199"/>
        <end position="216"/>
    </location>
</feature>
<feature type="transmembrane region" description="Helical" evidence="5">
    <location>
        <begin position="25"/>
        <end position="44"/>
    </location>
</feature>
<dbReference type="SUPFAM" id="SSF48452">
    <property type="entry name" value="TPR-like"/>
    <property type="match status" value="1"/>
</dbReference>
<evidence type="ECO:0000256" key="3">
    <source>
        <dbReference type="ARBA" id="ARBA00022989"/>
    </source>
</evidence>
<feature type="transmembrane region" description="Helical" evidence="5">
    <location>
        <begin position="175"/>
        <end position="193"/>
    </location>
</feature>
<dbReference type="SMART" id="SM00028">
    <property type="entry name" value="TPR"/>
    <property type="match status" value="3"/>
</dbReference>
<gene>
    <name evidence="7" type="ORF">BR63_12780</name>
</gene>
<evidence type="ECO:0000256" key="2">
    <source>
        <dbReference type="ARBA" id="ARBA00022692"/>
    </source>
</evidence>
<dbReference type="InterPro" id="IPR011990">
    <property type="entry name" value="TPR-like_helical_dom_sf"/>
</dbReference>
<keyword evidence="2 5" id="KW-0812">Transmembrane</keyword>
<dbReference type="Proteomes" id="UP000515847">
    <property type="component" value="Chromosome"/>
</dbReference>